<dbReference type="AlphaFoldDB" id="A0A2P2PL99"/>
<dbReference type="EMBL" id="GGEC01075050">
    <property type="protein sequence ID" value="MBX55534.1"/>
    <property type="molecule type" value="Transcribed_RNA"/>
</dbReference>
<evidence type="ECO:0000313" key="1">
    <source>
        <dbReference type="EMBL" id="MBX55534.1"/>
    </source>
</evidence>
<proteinExistence type="predicted"/>
<reference evidence="1" key="1">
    <citation type="submission" date="2018-02" db="EMBL/GenBank/DDBJ databases">
        <title>Rhizophora mucronata_Transcriptome.</title>
        <authorList>
            <person name="Meera S.P."/>
            <person name="Sreeshan A."/>
            <person name="Augustine A."/>
        </authorList>
    </citation>
    <scope>NUCLEOTIDE SEQUENCE</scope>
    <source>
        <tissue evidence="1">Leaf</tissue>
    </source>
</reference>
<organism evidence="1">
    <name type="scientific">Rhizophora mucronata</name>
    <name type="common">Asiatic mangrove</name>
    <dbReference type="NCBI Taxonomy" id="61149"/>
    <lineage>
        <taxon>Eukaryota</taxon>
        <taxon>Viridiplantae</taxon>
        <taxon>Streptophyta</taxon>
        <taxon>Embryophyta</taxon>
        <taxon>Tracheophyta</taxon>
        <taxon>Spermatophyta</taxon>
        <taxon>Magnoliopsida</taxon>
        <taxon>eudicotyledons</taxon>
        <taxon>Gunneridae</taxon>
        <taxon>Pentapetalae</taxon>
        <taxon>rosids</taxon>
        <taxon>fabids</taxon>
        <taxon>Malpighiales</taxon>
        <taxon>Rhizophoraceae</taxon>
        <taxon>Rhizophora</taxon>
    </lineage>
</organism>
<sequence>MKISPRNEGHGPHATVLESPIHRHGHRCFSGWIRCLNSWSQNNLYSCGSTLHRKSLHPTAM</sequence>
<name>A0A2P2PL99_RHIMU</name>
<protein>
    <submittedName>
        <fullName evidence="1">Uncharacterized protein</fullName>
    </submittedName>
</protein>
<accession>A0A2P2PL99</accession>